<dbReference type="EMBL" id="CP025958">
    <property type="protein sequence ID" value="AWM36674.1"/>
    <property type="molecule type" value="Genomic_DNA"/>
</dbReference>
<keyword evidence="6" id="KW-0687">Ribonucleoprotein</keyword>
<dbReference type="Gene3D" id="3.30.470.20">
    <property type="entry name" value="ATP-grasp fold, B domain"/>
    <property type="match status" value="1"/>
</dbReference>
<dbReference type="NCBIfam" id="TIGR00768">
    <property type="entry name" value="rimK_fam"/>
    <property type="match status" value="1"/>
</dbReference>
<gene>
    <name evidence="6" type="ORF">C1280_06330</name>
</gene>
<keyword evidence="6" id="KW-0436">Ligase</keyword>
<dbReference type="GO" id="GO:0018169">
    <property type="term" value="F:ribosomal S6-glutamic acid ligase activity"/>
    <property type="evidence" value="ECO:0007669"/>
    <property type="project" value="TreeGrafter"/>
</dbReference>
<dbReference type="SUPFAM" id="SSF56059">
    <property type="entry name" value="Glutathione synthetase ATP-binding domain-like"/>
    <property type="match status" value="1"/>
</dbReference>
<dbReference type="Gene3D" id="3.30.1490.20">
    <property type="entry name" value="ATP-grasp fold, A domain"/>
    <property type="match status" value="1"/>
</dbReference>
<feature type="domain" description="ATP-grasp" evidence="5">
    <location>
        <begin position="100"/>
        <end position="281"/>
    </location>
</feature>
<evidence type="ECO:0000256" key="1">
    <source>
        <dbReference type="ARBA" id="ARBA00022723"/>
    </source>
</evidence>
<dbReference type="KEGG" id="gog:C1280_06330"/>
<reference evidence="6 7" key="1">
    <citation type="submission" date="2018-01" db="EMBL/GenBank/DDBJ databases">
        <title>G. obscuriglobus.</title>
        <authorList>
            <person name="Franke J."/>
            <person name="Blomberg W."/>
            <person name="Selmecki A."/>
        </authorList>
    </citation>
    <scope>NUCLEOTIDE SEQUENCE [LARGE SCALE GENOMIC DNA]</scope>
    <source>
        <strain evidence="6 7">DSM 5831</strain>
    </source>
</reference>
<evidence type="ECO:0000256" key="2">
    <source>
        <dbReference type="ARBA" id="ARBA00022741"/>
    </source>
</evidence>
<keyword evidence="1" id="KW-0479">Metal-binding</keyword>
<dbReference type="PANTHER" id="PTHR21621">
    <property type="entry name" value="RIBOSOMAL PROTEIN S6 MODIFICATION PROTEIN"/>
    <property type="match status" value="1"/>
</dbReference>
<evidence type="ECO:0000313" key="7">
    <source>
        <dbReference type="Proteomes" id="UP000245802"/>
    </source>
</evidence>
<organism evidence="6 7">
    <name type="scientific">Gemmata obscuriglobus</name>
    <dbReference type="NCBI Taxonomy" id="114"/>
    <lineage>
        <taxon>Bacteria</taxon>
        <taxon>Pseudomonadati</taxon>
        <taxon>Planctomycetota</taxon>
        <taxon>Planctomycetia</taxon>
        <taxon>Gemmatales</taxon>
        <taxon>Gemmataceae</taxon>
        <taxon>Gemmata</taxon>
    </lineage>
</organism>
<dbReference type="AlphaFoldDB" id="A0A2Z3H4Z1"/>
<evidence type="ECO:0000256" key="4">
    <source>
        <dbReference type="PROSITE-ProRule" id="PRU00409"/>
    </source>
</evidence>
<dbReference type="PANTHER" id="PTHR21621:SF0">
    <property type="entry name" value="BETA-CITRYLGLUTAMATE SYNTHASE B-RELATED"/>
    <property type="match status" value="1"/>
</dbReference>
<dbReference type="Gene3D" id="3.40.50.20">
    <property type="match status" value="1"/>
</dbReference>
<dbReference type="PROSITE" id="PS50975">
    <property type="entry name" value="ATP_GRASP"/>
    <property type="match status" value="1"/>
</dbReference>
<dbReference type="Pfam" id="PF08443">
    <property type="entry name" value="RimK"/>
    <property type="match status" value="1"/>
</dbReference>
<dbReference type="OrthoDB" id="9786585at2"/>
<dbReference type="InterPro" id="IPR013651">
    <property type="entry name" value="ATP-grasp_RimK-type"/>
</dbReference>
<dbReference type="RefSeq" id="WP_010049338.1">
    <property type="nucleotide sequence ID" value="NZ_CP025958.1"/>
</dbReference>
<dbReference type="Proteomes" id="UP000245802">
    <property type="component" value="Chromosome"/>
</dbReference>
<dbReference type="GO" id="GO:0005737">
    <property type="term" value="C:cytoplasm"/>
    <property type="evidence" value="ECO:0007669"/>
    <property type="project" value="TreeGrafter"/>
</dbReference>
<dbReference type="InterPro" id="IPR013815">
    <property type="entry name" value="ATP_grasp_subdomain_1"/>
</dbReference>
<dbReference type="GO" id="GO:0009432">
    <property type="term" value="P:SOS response"/>
    <property type="evidence" value="ECO:0007669"/>
    <property type="project" value="TreeGrafter"/>
</dbReference>
<evidence type="ECO:0000259" key="5">
    <source>
        <dbReference type="PROSITE" id="PS50975"/>
    </source>
</evidence>
<keyword evidence="2 4" id="KW-0547">Nucleotide-binding</keyword>
<accession>A0A2Z3H4Z1</accession>
<keyword evidence="3 4" id="KW-0067">ATP-binding</keyword>
<dbReference type="GO" id="GO:0046872">
    <property type="term" value="F:metal ion binding"/>
    <property type="evidence" value="ECO:0007669"/>
    <property type="project" value="UniProtKB-KW"/>
</dbReference>
<name>A0A2Z3H4Z1_9BACT</name>
<proteinExistence type="predicted"/>
<dbReference type="GO" id="GO:0005840">
    <property type="term" value="C:ribosome"/>
    <property type="evidence" value="ECO:0007669"/>
    <property type="project" value="UniProtKB-KW"/>
</dbReference>
<evidence type="ECO:0000313" key="6">
    <source>
        <dbReference type="EMBL" id="AWM36674.1"/>
    </source>
</evidence>
<keyword evidence="6" id="KW-0689">Ribosomal protein</keyword>
<dbReference type="InterPro" id="IPR004666">
    <property type="entry name" value="Rp_bS6_RimK/Lys_biosynth_LsyX"/>
</dbReference>
<sequence>MNIAILSGGSGWHVQDLVRAAAELGHTAAPLDFRALAAGVNAGSVPLSEHDALLVRTMPAGSLEQVVFRMDLLHECAARGIPVLNPPRAVEVCVDKYLTTARLARAGIDTPPTAVCQRSDDAMTYFAALGGDVVLKPLFGSEGRGMCRITDPETAWRTFRVLEQTGQVIYLQQFVRHPGWDLRAFVLGDRVIASMRRTAGADWRTNVAQGGTAENVTLSEAETALALRAARAVGCPVAGVDLLPGPNGELFVIEVNAVPGWKALASACGVDVAKEVVRFVTER</sequence>
<keyword evidence="7" id="KW-1185">Reference proteome</keyword>
<dbReference type="GO" id="GO:0005524">
    <property type="term" value="F:ATP binding"/>
    <property type="evidence" value="ECO:0007669"/>
    <property type="project" value="UniProtKB-UniRule"/>
</dbReference>
<protein>
    <submittedName>
        <fullName evidence="6">30S ribosomal protein S6--L-glutamate ligase</fullName>
    </submittedName>
</protein>
<evidence type="ECO:0000256" key="3">
    <source>
        <dbReference type="ARBA" id="ARBA00022840"/>
    </source>
</evidence>
<dbReference type="InterPro" id="IPR011761">
    <property type="entry name" value="ATP-grasp"/>
</dbReference>